<feature type="transmembrane region" description="Helical" evidence="1">
    <location>
        <begin position="20"/>
        <end position="53"/>
    </location>
</feature>
<keyword evidence="1" id="KW-0472">Membrane</keyword>
<dbReference type="EMBL" id="CP016174">
    <property type="protein sequence ID" value="ANN16221.1"/>
    <property type="molecule type" value="Genomic_DNA"/>
</dbReference>
<accession>A0A193BVG4</accession>
<name>A0A193BVG4_AMYOR</name>
<evidence type="ECO:0000313" key="2">
    <source>
        <dbReference type="EMBL" id="ANN16221.1"/>
    </source>
</evidence>
<gene>
    <name evidence="2" type="ORF">SD37_11595</name>
</gene>
<dbReference type="STRING" id="31958.SD37_11595"/>
<keyword evidence="1" id="KW-1133">Transmembrane helix</keyword>
<protein>
    <submittedName>
        <fullName evidence="2">Uncharacterized protein</fullName>
    </submittedName>
</protein>
<evidence type="ECO:0000313" key="3">
    <source>
        <dbReference type="Proteomes" id="UP000093695"/>
    </source>
</evidence>
<dbReference type="RefSeq" id="WP_044851581.1">
    <property type="nucleotide sequence ID" value="NZ_CP016174.1"/>
</dbReference>
<proteinExistence type="predicted"/>
<sequence length="62" mass="6419">MTLDPGQPTREVDLAHVDEFFLAGAAVLALGLTLIALGWTSALALAMAALCLACPNDLEPPQ</sequence>
<dbReference type="Proteomes" id="UP000093695">
    <property type="component" value="Chromosome"/>
</dbReference>
<dbReference type="KEGG" id="aori:SD37_11595"/>
<keyword evidence="3" id="KW-1185">Reference proteome</keyword>
<dbReference type="AlphaFoldDB" id="A0A193BVG4"/>
<evidence type="ECO:0000256" key="1">
    <source>
        <dbReference type="SAM" id="Phobius"/>
    </source>
</evidence>
<reference evidence="2 3" key="1">
    <citation type="journal article" date="2015" name="Genome Announc.">
        <title>Draft Genome Sequence of Norvancomycin-Producing Strain Amycolatopsis orientalis CPCC200066.</title>
        <authorList>
            <person name="Lei X."/>
            <person name="Yuan F."/>
            <person name="Shi Y."/>
            <person name="Li X."/>
            <person name="Wang L."/>
            <person name="Hong B."/>
        </authorList>
    </citation>
    <scope>NUCLEOTIDE SEQUENCE [LARGE SCALE GENOMIC DNA]</scope>
    <source>
        <strain evidence="2 3">B-37</strain>
    </source>
</reference>
<keyword evidence="1" id="KW-0812">Transmembrane</keyword>
<organism evidence="2 3">
    <name type="scientific">Amycolatopsis orientalis</name>
    <name type="common">Nocardia orientalis</name>
    <dbReference type="NCBI Taxonomy" id="31958"/>
    <lineage>
        <taxon>Bacteria</taxon>
        <taxon>Bacillati</taxon>
        <taxon>Actinomycetota</taxon>
        <taxon>Actinomycetes</taxon>
        <taxon>Pseudonocardiales</taxon>
        <taxon>Pseudonocardiaceae</taxon>
        <taxon>Amycolatopsis</taxon>
    </lineage>
</organism>